<accession>A0ABD3MTR8</accession>
<keyword evidence="2" id="KW-1185">Reference proteome</keyword>
<evidence type="ECO:0000313" key="1">
    <source>
        <dbReference type="EMBL" id="KAL3767359.1"/>
    </source>
</evidence>
<protein>
    <recommendedName>
        <fullName evidence="3">Secreted protein</fullName>
    </recommendedName>
</protein>
<dbReference type="AlphaFoldDB" id="A0ABD3MTR8"/>
<organism evidence="1 2">
    <name type="scientific">Cyclotella atomus</name>
    <dbReference type="NCBI Taxonomy" id="382360"/>
    <lineage>
        <taxon>Eukaryota</taxon>
        <taxon>Sar</taxon>
        <taxon>Stramenopiles</taxon>
        <taxon>Ochrophyta</taxon>
        <taxon>Bacillariophyta</taxon>
        <taxon>Coscinodiscophyceae</taxon>
        <taxon>Thalassiosirophycidae</taxon>
        <taxon>Stephanodiscales</taxon>
        <taxon>Stephanodiscaceae</taxon>
        <taxon>Cyclotella</taxon>
    </lineage>
</organism>
<name>A0ABD3MTR8_9STRA</name>
<evidence type="ECO:0000313" key="2">
    <source>
        <dbReference type="Proteomes" id="UP001530400"/>
    </source>
</evidence>
<comment type="caution">
    <text evidence="1">The sequence shown here is derived from an EMBL/GenBank/DDBJ whole genome shotgun (WGS) entry which is preliminary data.</text>
</comment>
<reference evidence="1 2" key="1">
    <citation type="submission" date="2024-10" db="EMBL/GenBank/DDBJ databases">
        <title>Updated reference genomes for cyclostephanoid diatoms.</title>
        <authorList>
            <person name="Roberts W.R."/>
            <person name="Alverson A.J."/>
        </authorList>
    </citation>
    <scope>NUCLEOTIDE SEQUENCE [LARGE SCALE GENOMIC DNA]</scope>
    <source>
        <strain evidence="1 2">AJA010-31</strain>
    </source>
</reference>
<dbReference type="Proteomes" id="UP001530400">
    <property type="component" value="Unassembled WGS sequence"/>
</dbReference>
<dbReference type="EMBL" id="JALLPJ020001369">
    <property type="protein sequence ID" value="KAL3767359.1"/>
    <property type="molecule type" value="Genomic_DNA"/>
</dbReference>
<proteinExistence type="predicted"/>
<gene>
    <name evidence="1" type="ORF">ACHAWO_007302</name>
</gene>
<evidence type="ECO:0008006" key="3">
    <source>
        <dbReference type="Google" id="ProtNLM"/>
    </source>
</evidence>
<sequence>MWLDAAGILAGGVRYDCVAVVAVRLMSMAGTIVAEAARPLLCNICSPLLPCFYKEKMPQHCIGGGRVGTEAISRAPPHP</sequence>